<gene>
    <name evidence="4" type="ORF">AVEN_10616_1</name>
    <name evidence="2" type="ORF">AVEN_191749_1</name>
    <name evidence="1" type="ORF">AVEN_195016_1</name>
    <name evidence="3" type="ORF">AVEN_266858_1</name>
</gene>
<dbReference type="EMBL" id="BGPR01011925">
    <property type="protein sequence ID" value="GBN53647.1"/>
    <property type="molecule type" value="Genomic_DNA"/>
</dbReference>
<comment type="caution">
    <text evidence="1">The sequence shown here is derived from an EMBL/GenBank/DDBJ whole genome shotgun (WGS) entry which is preliminary data.</text>
</comment>
<dbReference type="EMBL" id="BGPR01011931">
    <property type="protein sequence ID" value="GBN53680.1"/>
    <property type="molecule type" value="Genomic_DNA"/>
</dbReference>
<accession>A0A4Y2PNM6</accession>
<organism evidence="1 5">
    <name type="scientific">Araneus ventricosus</name>
    <name type="common">Orbweaver spider</name>
    <name type="synonym">Epeira ventricosa</name>
    <dbReference type="NCBI Taxonomy" id="182803"/>
    <lineage>
        <taxon>Eukaryota</taxon>
        <taxon>Metazoa</taxon>
        <taxon>Ecdysozoa</taxon>
        <taxon>Arthropoda</taxon>
        <taxon>Chelicerata</taxon>
        <taxon>Arachnida</taxon>
        <taxon>Araneae</taxon>
        <taxon>Araneomorphae</taxon>
        <taxon>Entelegynae</taxon>
        <taxon>Araneoidea</taxon>
        <taxon>Araneidae</taxon>
        <taxon>Araneus</taxon>
    </lineage>
</organism>
<evidence type="ECO:0000313" key="2">
    <source>
        <dbReference type="EMBL" id="GBN52974.1"/>
    </source>
</evidence>
<reference evidence="1 5" key="1">
    <citation type="journal article" date="2019" name="Sci. Rep.">
        <title>Orb-weaving spider Araneus ventricosus genome elucidates the spidroin gene catalogue.</title>
        <authorList>
            <person name="Kono N."/>
            <person name="Nakamura H."/>
            <person name="Ohtoshi R."/>
            <person name="Moran D.A.P."/>
            <person name="Shinohara A."/>
            <person name="Yoshida Y."/>
            <person name="Fujiwara M."/>
            <person name="Mori M."/>
            <person name="Tomita M."/>
            <person name="Arakawa K."/>
        </authorList>
    </citation>
    <scope>NUCLEOTIDE SEQUENCE [LARGE SCALE GENOMIC DNA]</scope>
</reference>
<sequence length="110" mass="12649">MQIYDSKQRISRLRIACLDEKSKTVKFHLRAVLPMKNCSCRMEPELLSGFQNTDGGKEQLFSNRTLGPRWLRGRVSALGPIDGGLDSAEDHHVYRTERRLLPRTRDQTGH</sequence>
<evidence type="ECO:0000313" key="5">
    <source>
        <dbReference type="Proteomes" id="UP000499080"/>
    </source>
</evidence>
<evidence type="ECO:0000313" key="3">
    <source>
        <dbReference type="EMBL" id="GBN53647.1"/>
    </source>
</evidence>
<evidence type="ECO:0000313" key="1">
    <source>
        <dbReference type="EMBL" id="GBN52914.1"/>
    </source>
</evidence>
<evidence type="ECO:0000313" key="4">
    <source>
        <dbReference type="EMBL" id="GBN53680.1"/>
    </source>
</evidence>
<protein>
    <submittedName>
        <fullName evidence="1">Uncharacterized protein</fullName>
    </submittedName>
</protein>
<dbReference type="EMBL" id="BGPR01011791">
    <property type="protein sequence ID" value="GBN52974.1"/>
    <property type="molecule type" value="Genomic_DNA"/>
</dbReference>
<proteinExistence type="predicted"/>
<dbReference type="Proteomes" id="UP000499080">
    <property type="component" value="Unassembled WGS sequence"/>
</dbReference>
<dbReference type="EMBL" id="BGPR01011780">
    <property type="protein sequence ID" value="GBN52914.1"/>
    <property type="molecule type" value="Genomic_DNA"/>
</dbReference>
<dbReference type="AlphaFoldDB" id="A0A4Y2PNM6"/>
<keyword evidence="5" id="KW-1185">Reference proteome</keyword>
<name>A0A4Y2PNM6_ARAVE</name>